<sequence>MIEIQNVSKRYGNKYAVKDVTFTINKGEILGFLGRNGAGKTTTMNMITGYISSSAGRILLDGYDILKNPREVKRQIGYLPELPPLYMDMTVDEYLRFCCDIKGVARKYLTKHLNDICELTGLGDVRKRLIKNLSKGYKQRVGLAQALVGNPEVVILDEPTVGLDPKQIIEIRKLIRELGEDHTVVLSSHILPEVADVCERLVIINNGQIVAQDTLENLTHGIGETFRMTVRVKGPEKETRQIIRDIDGTRYCECIGTKEPGTFDFLIESDRKIDIRQTLFARMAKQETPIMMMKPMDMTLEDIFLQLTQDGDQAEQ</sequence>
<dbReference type="SUPFAM" id="SSF52540">
    <property type="entry name" value="P-loop containing nucleoside triphosphate hydrolases"/>
    <property type="match status" value="1"/>
</dbReference>
<dbReference type="PANTHER" id="PTHR43335">
    <property type="entry name" value="ABC TRANSPORTER, ATP-BINDING PROTEIN"/>
    <property type="match status" value="1"/>
</dbReference>
<dbReference type="EMBL" id="DVNK01000009">
    <property type="protein sequence ID" value="HIU45883.1"/>
    <property type="molecule type" value="Genomic_DNA"/>
</dbReference>
<dbReference type="Proteomes" id="UP000824123">
    <property type="component" value="Unassembled WGS sequence"/>
</dbReference>
<evidence type="ECO:0000313" key="6">
    <source>
        <dbReference type="EMBL" id="HIU45883.1"/>
    </source>
</evidence>
<evidence type="ECO:0000256" key="2">
    <source>
        <dbReference type="ARBA" id="ARBA00022448"/>
    </source>
</evidence>
<keyword evidence="2" id="KW-0813">Transport</keyword>
<proteinExistence type="inferred from homology"/>
<dbReference type="Gene3D" id="3.40.50.300">
    <property type="entry name" value="P-loop containing nucleotide triphosphate hydrolases"/>
    <property type="match status" value="1"/>
</dbReference>
<evidence type="ECO:0000256" key="4">
    <source>
        <dbReference type="ARBA" id="ARBA00022840"/>
    </source>
</evidence>
<dbReference type="PROSITE" id="PS50893">
    <property type="entry name" value="ABC_TRANSPORTER_2"/>
    <property type="match status" value="1"/>
</dbReference>
<dbReference type="Pfam" id="PF00005">
    <property type="entry name" value="ABC_tran"/>
    <property type="match status" value="1"/>
</dbReference>
<dbReference type="CDD" id="cd03230">
    <property type="entry name" value="ABC_DR_subfamily_A"/>
    <property type="match status" value="1"/>
</dbReference>
<evidence type="ECO:0000256" key="3">
    <source>
        <dbReference type="ARBA" id="ARBA00022741"/>
    </source>
</evidence>
<dbReference type="AlphaFoldDB" id="A0A9D1LPZ5"/>
<dbReference type="InterPro" id="IPR027417">
    <property type="entry name" value="P-loop_NTPase"/>
</dbReference>
<evidence type="ECO:0000313" key="7">
    <source>
        <dbReference type="Proteomes" id="UP000824123"/>
    </source>
</evidence>
<comment type="similarity">
    <text evidence="1">Belongs to the ABC transporter superfamily.</text>
</comment>
<comment type="caution">
    <text evidence="6">The sequence shown here is derived from an EMBL/GenBank/DDBJ whole genome shotgun (WGS) entry which is preliminary data.</text>
</comment>
<name>A0A9D1LPZ5_9FIRM</name>
<keyword evidence="3" id="KW-0547">Nucleotide-binding</keyword>
<feature type="domain" description="ABC transporter" evidence="5">
    <location>
        <begin position="2"/>
        <end position="231"/>
    </location>
</feature>
<dbReference type="GO" id="GO:0016887">
    <property type="term" value="F:ATP hydrolysis activity"/>
    <property type="evidence" value="ECO:0007669"/>
    <property type="project" value="InterPro"/>
</dbReference>
<dbReference type="InterPro" id="IPR003593">
    <property type="entry name" value="AAA+_ATPase"/>
</dbReference>
<organism evidence="6 7">
    <name type="scientific">Candidatus Fimadaptatus faecigallinarum</name>
    <dbReference type="NCBI Taxonomy" id="2840814"/>
    <lineage>
        <taxon>Bacteria</taxon>
        <taxon>Bacillati</taxon>
        <taxon>Bacillota</taxon>
        <taxon>Clostridia</taxon>
        <taxon>Eubacteriales</taxon>
        <taxon>Candidatus Fimadaptatus</taxon>
    </lineage>
</organism>
<dbReference type="GO" id="GO:0005524">
    <property type="term" value="F:ATP binding"/>
    <property type="evidence" value="ECO:0007669"/>
    <property type="project" value="UniProtKB-KW"/>
</dbReference>
<accession>A0A9D1LPZ5</accession>
<dbReference type="SMART" id="SM00382">
    <property type="entry name" value="AAA"/>
    <property type="match status" value="1"/>
</dbReference>
<protein>
    <submittedName>
        <fullName evidence="6">ABC transporter ATP-binding protein</fullName>
    </submittedName>
</protein>
<keyword evidence="4 6" id="KW-0067">ATP-binding</keyword>
<evidence type="ECO:0000259" key="5">
    <source>
        <dbReference type="PROSITE" id="PS50893"/>
    </source>
</evidence>
<evidence type="ECO:0000256" key="1">
    <source>
        <dbReference type="ARBA" id="ARBA00005417"/>
    </source>
</evidence>
<reference evidence="6" key="2">
    <citation type="journal article" date="2021" name="PeerJ">
        <title>Extensive microbial diversity within the chicken gut microbiome revealed by metagenomics and culture.</title>
        <authorList>
            <person name="Gilroy R."/>
            <person name="Ravi A."/>
            <person name="Getino M."/>
            <person name="Pursley I."/>
            <person name="Horton D.L."/>
            <person name="Alikhan N.F."/>
            <person name="Baker D."/>
            <person name="Gharbi K."/>
            <person name="Hall N."/>
            <person name="Watson M."/>
            <person name="Adriaenssens E.M."/>
            <person name="Foster-Nyarko E."/>
            <person name="Jarju S."/>
            <person name="Secka A."/>
            <person name="Antonio M."/>
            <person name="Oren A."/>
            <person name="Chaudhuri R.R."/>
            <person name="La Ragione R."/>
            <person name="Hildebrand F."/>
            <person name="Pallen M.J."/>
        </authorList>
    </citation>
    <scope>NUCLEOTIDE SEQUENCE</scope>
    <source>
        <strain evidence="6">ChiSxjej2B14-8506</strain>
    </source>
</reference>
<reference evidence="6" key="1">
    <citation type="submission" date="2020-10" db="EMBL/GenBank/DDBJ databases">
        <authorList>
            <person name="Gilroy R."/>
        </authorList>
    </citation>
    <scope>NUCLEOTIDE SEQUENCE</scope>
    <source>
        <strain evidence="6">ChiSxjej2B14-8506</strain>
    </source>
</reference>
<gene>
    <name evidence="6" type="ORF">IAC59_01320</name>
</gene>
<dbReference type="PANTHER" id="PTHR43335:SF4">
    <property type="entry name" value="ABC TRANSPORTER, ATP-BINDING PROTEIN"/>
    <property type="match status" value="1"/>
</dbReference>
<dbReference type="InterPro" id="IPR003439">
    <property type="entry name" value="ABC_transporter-like_ATP-bd"/>
</dbReference>